<dbReference type="PaxDb" id="2903-EOD04805"/>
<evidence type="ECO:0000313" key="2">
    <source>
        <dbReference type="EnsemblProtists" id="EOD29141"/>
    </source>
</evidence>
<dbReference type="RefSeq" id="XP_005757234.1">
    <property type="nucleotide sequence ID" value="XM_005757177.1"/>
</dbReference>
<dbReference type="RefSeq" id="XP_005781570.1">
    <property type="nucleotide sequence ID" value="XM_005781513.1"/>
</dbReference>
<protein>
    <recommendedName>
        <fullName evidence="4">AP2/ERF domain-containing protein</fullName>
    </recommendedName>
</protein>
<dbReference type="Proteomes" id="UP000013827">
    <property type="component" value="Unassembled WGS sequence"/>
</dbReference>
<reference evidence="2" key="2">
    <citation type="submission" date="2024-10" db="UniProtKB">
        <authorList>
            <consortium name="EnsemblProtists"/>
        </authorList>
    </citation>
    <scope>IDENTIFICATION</scope>
</reference>
<feature type="region of interest" description="Disordered" evidence="1">
    <location>
        <begin position="208"/>
        <end position="228"/>
    </location>
</feature>
<keyword evidence="3" id="KW-1185">Reference proteome</keyword>
<dbReference type="KEGG" id="ehx:EMIHUDRAFT_234078"/>
<dbReference type="EnsemblProtists" id="EOD04805">
    <property type="protein sequence ID" value="EOD04805"/>
    <property type="gene ID" value="EMIHUDRAFT_250415"/>
</dbReference>
<name>A0A0D3K056_EMIH1</name>
<organism evidence="2 3">
    <name type="scientific">Emiliania huxleyi (strain CCMP1516)</name>
    <dbReference type="NCBI Taxonomy" id="280463"/>
    <lineage>
        <taxon>Eukaryota</taxon>
        <taxon>Haptista</taxon>
        <taxon>Haptophyta</taxon>
        <taxon>Prymnesiophyceae</taxon>
        <taxon>Isochrysidales</taxon>
        <taxon>Noelaerhabdaceae</taxon>
        <taxon>Emiliania</taxon>
    </lineage>
</organism>
<dbReference type="KEGG" id="ehx:EMIHUDRAFT_250415"/>
<evidence type="ECO:0000256" key="1">
    <source>
        <dbReference type="SAM" id="MobiDB-lite"/>
    </source>
</evidence>
<dbReference type="AlphaFoldDB" id="A0A0D3K056"/>
<accession>A0A0D3K056</accession>
<evidence type="ECO:0000313" key="3">
    <source>
        <dbReference type="Proteomes" id="UP000013827"/>
    </source>
</evidence>
<sequence>MSDDSLVLVTADNKSGFKNVTYDLQSRRYELRVQVGGKRKHLGAFKTAREAAVVYARTAEGKADAAAQQRPTGADAAAHAVRAAEREGLLLIPADRKDSTTGYKNVTHNVEQSGVRKYKLQMQKKGKRLSCGLFGTAEEAALAYARTPEGRADAERLRRPAPVPRTAAAIEAVQQAEREGLTLNVTVDQRKSKCQLQVRAAGRQQTIGIAAASSERDPHTTHPRRSLA</sequence>
<dbReference type="GeneID" id="17274686"/>
<dbReference type="GeneID" id="17250955"/>
<dbReference type="EnsemblProtists" id="EOD29141">
    <property type="protein sequence ID" value="EOD29141"/>
    <property type="gene ID" value="EMIHUDRAFT_234078"/>
</dbReference>
<evidence type="ECO:0008006" key="4">
    <source>
        <dbReference type="Google" id="ProtNLM"/>
    </source>
</evidence>
<reference evidence="3" key="1">
    <citation type="journal article" date="2013" name="Nature">
        <title>Pan genome of the phytoplankton Emiliania underpins its global distribution.</title>
        <authorList>
            <person name="Read B.A."/>
            <person name="Kegel J."/>
            <person name="Klute M.J."/>
            <person name="Kuo A."/>
            <person name="Lefebvre S.C."/>
            <person name="Maumus F."/>
            <person name="Mayer C."/>
            <person name="Miller J."/>
            <person name="Monier A."/>
            <person name="Salamov A."/>
            <person name="Young J."/>
            <person name="Aguilar M."/>
            <person name="Claverie J.M."/>
            <person name="Frickenhaus S."/>
            <person name="Gonzalez K."/>
            <person name="Herman E.K."/>
            <person name="Lin Y.C."/>
            <person name="Napier J."/>
            <person name="Ogata H."/>
            <person name="Sarno A.F."/>
            <person name="Shmutz J."/>
            <person name="Schroeder D."/>
            <person name="de Vargas C."/>
            <person name="Verret F."/>
            <person name="von Dassow P."/>
            <person name="Valentin K."/>
            <person name="Van de Peer Y."/>
            <person name="Wheeler G."/>
            <person name="Dacks J.B."/>
            <person name="Delwiche C.F."/>
            <person name="Dyhrman S.T."/>
            <person name="Glockner G."/>
            <person name="John U."/>
            <person name="Richards T."/>
            <person name="Worden A.Z."/>
            <person name="Zhang X."/>
            <person name="Grigoriev I.V."/>
            <person name="Allen A.E."/>
            <person name="Bidle K."/>
            <person name="Borodovsky M."/>
            <person name="Bowler C."/>
            <person name="Brownlee C."/>
            <person name="Cock J.M."/>
            <person name="Elias M."/>
            <person name="Gladyshev V.N."/>
            <person name="Groth M."/>
            <person name="Guda C."/>
            <person name="Hadaegh A."/>
            <person name="Iglesias-Rodriguez M.D."/>
            <person name="Jenkins J."/>
            <person name="Jones B.M."/>
            <person name="Lawson T."/>
            <person name="Leese F."/>
            <person name="Lindquist E."/>
            <person name="Lobanov A."/>
            <person name="Lomsadze A."/>
            <person name="Malik S.B."/>
            <person name="Marsh M.E."/>
            <person name="Mackinder L."/>
            <person name="Mock T."/>
            <person name="Mueller-Roeber B."/>
            <person name="Pagarete A."/>
            <person name="Parker M."/>
            <person name="Probert I."/>
            <person name="Quesneville H."/>
            <person name="Raines C."/>
            <person name="Rensing S.A."/>
            <person name="Riano-Pachon D.M."/>
            <person name="Richier S."/>
            <person name="Rokitta S."/>
            <person name="Shiraiwa Y."/>
            <person name="Soanes D.M."/>
            <person name="van der Giezen M."/>
            <person name="Wahlund T.M."/>
            <person name="Williams B."/>
            <person name="Wilson W."/>
            <person name="Wolfe G."/>
            <person name="Wurch L.L."/>
        </authorList>
    </citation>
    <scope>NUCLEOTIDE SEQUENCE</scope>
</reference>
<proteinExistence type="predicted"/>
<dbReference type="HOGENOM" id="CLU_046619_1_0_1"/>